<feature type="domain" description="ABC transporter" evidence="12">
    <location>
        <begin position="338"/>
        <end position="584"/>
    </location>
</feature>
<evidence type="ECO:0000256" key="10">
    <source>
        <dbReference type="SAM" id="MobiDB-lite"/>
    </source>
</evidence>
<dbReference type="InterPro" id="IPR050173">
    <property type="entry name" value="ABC_transporter_C-like"/>
</dbReference>
<feature type="domain" description="ABC transmembrane type-1" evidence="13">
    <location>
        <begin position="23"/>
        <end position="291"/>
    </location>
</feature>
<keyword evidence="15" id="KW-1185">Reference proteome</keyword>
<comment type="subcellular location">
    <subcellularLocation>
        <location evidence="1">Membrane</location>
        <topology evidence="1">Multi-pass membrane protein</topology>
    </subcellularLocation>
</comment>
<dbReference type="InterPro" id="IPR003593">
    <property type="entry name" value="AAA+_ATPase"/>
</dbReference>
<accession>A0A1E7EXP3</accession>
<dbReference type="GO" id="GO:0016020">
    <property type="term" value="C:membrane"/>
    <property type="evidence" value="ECO:0007669"/>
    <property type="project" value="UniProtKB-SubCell"/>
</dbReference>
<dbReference type="KEGG" id="fcy:FRACYDRAFT_211722"/>
<dbReference type="PROSITE" id="PS00211">
    <property type="entry name" value="ABC_TRANSPORTER_1"/>
    <property type="match status" value="2"/>
</dbReference>
<evidence type="ECO:0000259" key="13">
    <source>
        <dbReference type="PROSITE" id="PS50929"/>
    </source>
</evidence>
<dbReference type="InterPro" id="IPR003439">
    <property type="entry name" value="ABC_transporter-like_ATP-bd"/>
</dbReference>
<dbReference type="GO" id="GO:0016887">
    <property type="term" value="F:ATP hydrolysis activity"/>
    <property type="evidence" value="ECO:0007669"/>
    <property type="project" value="InterPro"/>
</dbReference>
<dbReference type="SUPFAM" id="SSF90123">
    <property type="entry name" value="ABC transporter transmembrane region"/>
    <property type="match status" value="2"/>
</dbReference>
<feature type="compositionally biased region" description="Polar residues" evidence="10">
    <location>
        <begin position="1247"/>
        <end position="1257"/>
    </location>
</feature>
<gene>
    <name evidence="14" type="ORF">FRACYDRAFT_211722</name>
</gene>
<proteinExistence type="inferred from homology"/>
<keyword evidence="8 11" id="KW-1133">Transmembrane helix</keyword>
<dbReference type="SMART" id="SM00382">
    <property type="entry name" value="AAA"/>
    <property type="match status" value="2"/>
</dbReference>
<evidence type="ECO:0000256" key="3">
    <source>
        <dbReference type="ARBA" id="ARBA00022448"/>
    </source>
</evidence>
<evidence type="ECO:0000256" key="7">
    <source>
        <dbReference type="ARBA" id="ARBA00022840"/>
    </source>
</evidence>
<dbReference type="EMBL" id="KV784371">
    <property type="protein sequence ID" value="OEU10585.1"/>
    <property type="molecule type" value="Genomic_DNA"/>
</dbReference>
<dbReference type="InParanoid" id="A0A1E7EXP3"/>
<evidence type="ECO:0000259" key="12">
    <source>
        <dbReference type="PROSITE" id="PS50893"/>
    </source>
</evidence>
<dbReference type="CDD" id="cd18580">
    <property type="entry name" value="ABC_6TM_ABCC_D2"/>
    <property type="match status" value="1"/>
</dbReference>
<name>A0A1E7EXP3_9STRA</name>
<dbReference type="InterPro" id="IPR044726">
    <property type="entry name" value="ABCC_6TM_D2"/>
</dbReference>
<feature type="domain" description="ABC transporter" evidence="12">
    <location>
        <begin position="997"/>
        <end position="1235"/>
    </location>
</feature>
<dbReference type="OrthoDB" id="6500128at2759"/>
<dbReference type="PANTHER" id="PTHR24223">
    <property type="entry name" value="ATP-BINDING CASSETTE SUB-FAMILY C"/>
    <property type="match status" value="1"/>
</dbReference>
<evidence type="ECO:0000256" key="1">
    <source>
        <dbReference type="ARBA" id="ARBA00004141"/>
    </source>
</evidence>
<feature type="transmembrane region" description="Helical" evidence="11">
    <location>
        <begin position="722"/>
        <end position="745"/>
    </location>
</feature>
<feature type="transmembrane region" description="Helical" evidence="11">
    <location>
        <begin position="662"/>
        <end position="685"/>
    </location>
</feature>
<feature type="region of interest" description="Disordered" evidence="10">
    <location>
        <begin position="621"/>
        <end position="641"/>
    </location>
</feature>
<dbReference type="FunFam" id="3.40.50.300:FF:000838">
    <property type="entry name" value="ABC multidrug transporter (Eurofung)"/>
    <property type="match status" value="1"/>
</dbReference>
<dbReference type="InterPro" id="IPR011527">
    <property type="entry name" value="ABC1_TM_dom"/>
</dbReference>
<reference evidence="14 15" key="1">
    <citation type="submission" date="2016-09" db="EMBL/GenBank/DDBJ databases">
        <title>Extensive genetic diversity and differential bi-allelic expression allows diatom success in the polar Southern Ocean.</title>
        <authorList>
            <consortium name="DOE Joint Genome Institute"/>
            <person name="Mock T."/>
            <person name="Otillar R.P."/>
            <person name="Strauss J."/>
            <person name="Dupont C."/>
            <person name="Frickenhaus S."/>
            <person name="Maumus F."/>
            <person name="Mcmullan M."/>
            <person name="Sanges R."/>
            <person name="Schmutz J."/>
            <person name="Toseland A."/>
            <person name="Valas R."/>
            <person name="Veluchamy A."/>
            <person name="Ward B.J."/>
            <person name="Allen A."/>
            <person name="Barry K."/>
            <person name="Falciatore A."/>
            <person name="Ferrante M."/>
            <person name="Fortunato A.E."/>
            <person name="Gloeckner G."/>
            <person name="Gruber A."/>
            <person name="Hipkin R."/>
            <person name="Janech M."/>
            <person name="Kroth P."/>
            <person name="Leese F."/>
            <person name="Lindquist E."/>
            <person name="Lyon B.R."/>
            <person name="Martin J."/>
            <person name="Mayer C."/>
            <person name="Parker M."/>
            <person name="Quesneville H."/>
            <person name="Raymond J."/>
            <person name="Uhlig C."/>
            <person name="Valentin K.U."/>
            <person name="Worden A.Z."/>
            <person name="Armbrust E.V."/>
            <person name="Bowler C."/>
            <person name="Green B."/>
            <person name="Moulton V."/>
            <person name="Van Oosterhout C."/>
            <person name="Grigoriev I."/>
        </authorList>
    </citation>
    <scope>NUCLEOTIDE SEQUENCE [LARGE SCALE GENOMIC DNA]</scope>
    <source>
        <strain evidence="14 15">CCMP1102</strain>
    </source>
</reference>
<dbReference type="SUPFAM" id="SSF52540">
    <property type="entry name" value="P-loop containing nucleoside triphosphate hydrolases"/>
    <property type="match status" value="2"/>
</dbReference>
<dbReference type="InterPro" id="IPR036640">
    <property type="entry name" value="ABC1_TM_sf"/>
</dbReference>
<dbReference type="Pfam" id="PF00005">
    <property type="entry name" value="ABC_tran"/>
    <property type="match status" value="2"/>
</dbReference>
<keyword evidence="6" id="KW-0547">Nucleotide-binding</keyword>
<evidence type="ECO:0000256" key="6">
    <source>
        <dbReference type="ARBA" id="ARBA00022741"/>
    </source>
</evidence>
<dbReference type="PANTHER" id="PTHR24223:SF456">
    <property type="entry name" value="MULTIDRUG RESISTANCE-ASSOCIATED PROTEIN LETHAL(2)03659"/>
    <property type="match status" value="1"/>
</dbReference>
<comment type="similarity">
    <text evidence="2">Belongs to the ABC transporter superfamily. ABCC family. Conjugate transporter (TC 3.A.1.208) subfamily.</text>
</comment>
<keyword evidence="3" id="KW-0813">Transport</keyword>
<dbReference type="GO" id="GO:0005524">
    <property type="term" value="F:ATP binding"/>
    <property type="evidence" value="ECO:0007669"/>
    <property type="project" value="UniProtKB-KW"/>
</dbReference>
<evidence type="ECO:0000256" key="8">
    <source>
        <dbReference type="ARBA" id="ARBA00022989"/>
    </source>
</evidence>
<feature type="domain" description="ABC transmembrane type-1" evidence="13">
    <location>
        <begin position="676"/>
        <end position="963"/>
    </location>
</feature>
<dbReference type="Gene3D" id="3.40.50.300">
    <property type="entry name" value="P-loop containing nucleotide triphosphate hydrolases"/>
    <property type="match status" value="2"/>
</dbReference>
<feature type="compositionally biased region" description="Low complexity" evidence="10">
    <location>
        <begin position="622"/>
        <end position="640"/>
    </location>
</feature>
<evidence type="ECO:0000256" key="2">
    <source>
        <dbReference type="ARBA" id="ARBA00009726"/>
    </source>
</evidence>
<feature type="transmembrane region" description="Helical" evidence="11">
    <location>
        <begin position="232"/>
        <end position="253"/>
    </location>
</feature>
<dbReference type="Proteomes" id="UP000095751">
    <property type="component" value="Unassembled WGS sequence"/>
</dbReference>
<dbReference type="PROSITE" id="PS50893">
    <property type="entry name" value="ABC_TRANSPORTER_2"/>
    <property type="match status" value="2"/>
</dbReference>
<dbReference type="CDD" id="cd18579">
    <property type="entry name" value="ABC_6TM_ABCC_D1"/>
    <property type="match status" value="1"/>
</dbReference>
<dbReference type="FunFam" id="1.20.1560.10:FF:000013">
    <property type="entry name" value="ABC transporter C family member 2"/>
    <property type="match status" value="1"/>
</dbReference>
<dbReference type="Gene3D" id="1.20.1560.10">
    <property type="entry name" value="ABC transporter type 1, transmembrane domain"/>
    <property type="match status" value="2"/>
</dbReference>
<evidence type="ECO:0000256" key="4">
    <source>
        <dbReference type="ARBA" id="ARBA00022692"/>
    </source>
</evidence>
<feature type="transmembrane region" description="Helical" evidence="11">
    <location>
        <begin position="151"/>
        <end position="172"/>
    </location>
</feature>
<dbReference type="AlphaFoldDB" id="A0A1E7EXP3"/>
<dbReference type="GO" id="GO:0140359">
    <property type="term" value="F:ABC-type transporter activity"/>
    <property type="evidence" value="ECO:0007669"/>
    <property type="project" value="InterPro"/>
</dbReference>
<dbReference type="CDD" id="cd03244">
    <property type="entry name" value="ABCC_MRP_domain2"/>
    <property type="match status" value="1"/>
</dbReference>
<keyword evidence="5" id="KW-0677">Repeat</keyword>
<keyword evidence="7" id="KW-0067">ATP-binding</keyword>
<feature type="transmembrane region" description="Helical" evidence="11">
    <location>
        <begin position="815"/>
        <end position="833"/>
    </location>
</feature>
<evidence type="ECO:0000313" key="14">
    <source>
        <dbReference type="EMBL" id="OEU10585.1"/>
    </source>
</evidence>
<keyword evidence="9 11" id="KW-0472">Membrane</keyword>
<feature type="transmembrane region" description="Helical" evidence="11">
    <location>
        <begin position="265"/>
        <end position="286"/>
    </location>
</feature>
<dbReference type="FunCoup" id="A0A1E7EXP3">
    <property type="interactions" value="3"/>
</dbReference>
<sequence length="1257" mass="136895">MILLKALVRDQKSILVLTGVQRLLNTCIQAFPSILVARLLRSIEAGNAQPISQSLKAAALLVSVLSIKMITENLFFHNVVNMSTQVRGALEGLIFDKSLRLPEGGSGVLNLMQSDAATIEGAAMQLHTFWDGPLQISIYTYLLFQYIGPSVAWGLAVLLTVIPLNSITLRILDRLSQKENEAKTARTKRTNESITQMKLLKVQGWEKTFANDVDAHRREELNIHRMRGVVRAFNSAFSNAVPSLVLVVTLTAYAKTGNPIKASTIFTAISLFNQLRFPLFFYPMLLDSLASAKISMRKIASYLTSEEITPYVQILSPKDDGGGQIEMKDGSFLWSTSNQIEDGEVAPPNSPALCGVNLKVNPGEVVAVVGSVASGKSALIKSLLGELTPVPRIVVDNKNGAATNSSQTDELMNRPQVTVHGNIGYCSQEAWIPKGTLKEAIVFGREYDETRYQQAIFDAGLDQDLADGTLFSEIDVGEKGGSLSGGQRARVALARALYGDENTKVFLLDDCLAALDARVGSLVFERVTKRAKASKAALILVTNDPSLPRLCDRVILMGPESSCSTIIDTGTYDQLLSRGHKLQRNIDDDTKEHDEDASRILDQTEIKQNYNQTDTIRVVGDTETNSNSTTSTVSHSKSPSRANGLLSIDDGMNTQAVPISTYVGYLKAVASPSLIIGALASFLVADGAKFFQQYTVAKWTELAADSSSSIAAAMGSKYLSNIVYAAGVLSVFLWLRSFLTMHVGLRASTFYHNRMLSSVFRAPMSFFDSTPSGQILSRFGKELETVDRALPESIASVLFCFLQIMSSVLALSGAISPAMMIPITFAGGMYLRIMKRFRPAARDMKRNEQRTRSPIFTHFGEALRGTEIIRSIPGAKRTWSGRHRKLADVNLSVFSTVKALDRWLSINLEAIGNTMVFVTSLSCVFLTRSGKLQSGAAAWGLTQSLAITGLMAWAVRNLTMLESHMMSVTRVSELTDIDTENGKNALVADGWPWRGGIEFKKISMRYNPSSPLVLNQVTLSVPPGSTLGVVGRTGSGKSSLLLSLFRIVEIESGGSIEIDGVDVRSVSMESLRDSIAIIPQDPTLFAGTLAFNLDAKGKATPEDMWKALEAASPDLVRQFKALGGLETEISEDGGNLSQGQRQLICLARAMLKNSKILVLDEATSSVDAQTDQQVQNTIRKQFVEKGVSVITVAHRLDTVLGCDKIAVLGQGELIEYDSPSNLLKIRNGEFRSLVDADRANKMRGSKQRTSSKQTTRV</sequence>
<evidence type="ECO:0000256" key="9">
    <source>
        <dbReference type="ARBA" id="ARBA00023136"/>
    </source>
</evidence>
<dbReference type="InterPro" id="IPR027417">
    <property type="entry name" value="P-loop_NTPase"/>
</dbReference>
<dbReference type="Pfam" id="PF00664">
    <property type="entry name" value="ABC_membrane"/>
    <property type="match status" value="2"/>
</dbReference>
<evidence type="ECO:0000256" key="11">
    <source>
        <dbReference type="SAM" id="Phobius"/>
    </source>
</evidence>
<keyword evidence="14" id="KW-0378">Hydrolase</keyword>
<evidence type="ECO:0000256" key="5">
    <source>
        <dbReference type="ARBA" id="ARBA00022737"/>
    </source>
</evidence>
<feature type="region of interest" description="Disordered" evidence="10">
    <location>
        <begin position="1236"/>
        <end position="1257"/>
    </location>
</feature>
<protein>
    <submittedName>
        <fullName evidence="14">p-loop containing nucleoside triphosphate hydrolase protein</fullName>
    </submittedName>
</protein>
<dbReference type="InterPro" id="IPR017871">
    <property type="entry name" value="ABC_transporter-like_CS"/>
</dbReference>
<dbReference type="PROSITE" id="PS50929">
    <property type="entry name" value="ABC_TM1F"/>
    <property type="match status" value="2"/>
</dbReference>
<evidence type="ECO:0000313" key="15">
    <source>
        <dbReference type="Proteomes" id="UP000095751"/>
    </source>
</evidence>
<dbReference type="InterPro" id="IPR044746">
    <property type="entry name" value="ABCC_6TM_D1"/>
</dbReference>
<keyword evidence="4 11" id="KW-0812">Transmembrane</keyword>
<organism evidence="14 15">
    <name type="scientific">Fragilariopsis cylindrus CCMP1102</name>
    <dbReference type="NCBI Taxonomy" id="635003"/>
    <lineage>
        <taxon>Eukaryota</taxon>
        <taxon>Sar</taxon>
        <taxon>Stramenopiles</taxon>
        <taxon>Ochrophyta</taxon>
        <taxon>Bacillariophyta</taxon>
        <taxon>Bacillariophyceae</taxon>
        <taxon>Bacillariophycidae</taxon>
        <taxon>Bacillariales</taxon>
        <taxon>Bacillariaceae</taxon>
        <taxon>Fragilariopsis</taxon>
    </lineage>
</organism>